<dbReference type="KEGG" id="glz:GLAREA_07414"/>
<dbReference type="GeneID" id="19466467"/>
<dbReference type="InterPro" id="IPR006094">
    <property type="entry name" value="Oxid_FAD_bind_N"/>
</dbReference>
<evidence type="ECO:0000256" key="2">
    <source>
        <dbReference type="ARBA" id="ARBA00022630"/>
    </source>
</evidence>
<keyword evidence="5" id="KW-0732">Signal</keyword>
<dbReference type="InterPro" id="IPR016169">
    <property type="entry name" value="FAD-bd_PCMH_sub2"/>
</dbReference>
<evidence type="ECO:0000256" key="3">
    <source>
        <dbReference type="ARBA" id="ARBA00022827"/>
    </source>
</evidence>
<dbReference type="InterPro" id="IPR036318">
    <property type="entry name" value="FAD-bd_PCMH-like_sf"/>
</dbReference>
<dbReference type="eggNOG" id="KOG1231">
    <property type="taxonomic scope" value="Eukaryota"/>
</dbReference>
<dbReference type="GO" id="GO:0071949">
    <property type="term" value="F:FAD binding"/>
    <property type="evidence" value="ECO:0007669"/>
    <property type="project" value="InterPro"/>
</dbReference>
<dbReference type="Gene3D" id="3.40.462.20">
    <property type="match status" value="1"/>
</dbReference>
<dbReference type="InterPro" id="IPR050416">
    <property type="entry name" value="FAD-linked_Oxidoreductase"/>
</dbReference>
<feature type="domain" description="FAD-binding PCMH-type" evidence="6">
    <location>
        <begin position="97"/>
        <end position="269"/>
    </location>
</feature>
<organism evidence="7 8">
    <name type="scientific">Glarea lozoyensis (strain ATCC 20868 / MF5171)</name>
    <dbReference type="NCBI Taxonomy" id="1116229"/>
    <lineage>
        <taxon>Eukaryota</taxon>
        <taxon>Fungi</taxon>
        <taxon>Dikarya</taxon>
        <taxon>Ascomycota</taxon>
        <taxon>Pezizomycotina</taxon>
        <taxon>Leotiomycetes</taxon>
        <taxon>Helotiales</taxon>
        <taxon>Helotiaceae</taxon>
        <taxon>Glarea</taxon>
    </lineage>
</organism>
<comment type="similarity">
    <text evidence="1">Belongs to the oxygen-dependent FAD-linked oxidoreductase family.</text>
</comment>
<accession>S3DJS9</accession>
<dbReference type="Gene3D" id="3.30.465.10">
    <property type="match status" value="1"/>
</dbReference>
<keyword evidence="2" id="KW-0285">Flavoprotein</keyword>
<dbReference type="HOGENOM" id="CLU_018354_1_2_1"/>
<dbReference type="RefSeq" id="XP_008080293.1">
    <property type="nucleotide sequence ID" value="XM_008082102.1"/>
</dbReference>
<evidence type="ECO:0000259" key="6">
    <source>
        <dbReference type="PROSITE" id="PS51387"/>
    </source>
</evidence>
<reference evidence="7 8" key="1">
    <citation type="journal article" date="2013" name="BMC Genomics">
        <title>Genomics-driven discovery of the pneumocandin biosynthetic gene cluster in the fungus Glarea lozoyensis.</title>
        <authorList>
            <person name="Chen L."/>
            <person name="Yue Q."/>
            <person name="Zhang X."/>
            <person name="Xiang M."/>
            <person name="Wang C."/>
            <person name="Li S."/>
            <person name="Che Y."/>
            <person name="Ortiz-Lopez F.J."/>
            <person name="Bills G.F."/>
            <person name="Liu X."/>
            <person name="An Z."/>
        </authorList>
    </citation>
    <scope>NUCLEOTIDE SEQUENCE [LARGE SCALE GENOMIC DNA]</scope>
    <source>
        <strain evidence="8">ATCC 20868 / MF5171</strain>
    </source>
</reference>
<dbReference type="EMBL" id="KE145359">
    <property type="protein sequence ID" value="EPE32281.1"/>
    <property type="molecule type" value="Genomic_DNA"/>
</dbReference>
<name>S3DJS9_GLAL2</name>
<feature type="chain" id="PRO_5004519728" evidence="5">
    <location>
        <begin position="26"/>
        <end position="525"/>
    </location>
</feature>
<keyword evidence="8" id="KW-1185">Reference proteome</keyword>
<dbReference type="InterPro" id="IPR016166">
    <property type="entry name" value="FAD-bd_PCMH"/>
</dbReference>
<evidence type="ECO:0000256" key="1">
    <source>
        <dbReference type="ARBA" id="ARBA00005466"/>
    </source>
</evidence>
<gene>
    <name evidence="7" type="ORF">GLAREA_07414</name>
</gene>
<dbReference type="PANTHER" id="PTHR42973">
    <property type="entry name" value="BINDING OXIDOREDUCTASE, PUTATIVE (AFU_ORTHOLOGUE AFUA_1G17690)-RELATED"/>
    <property type="match status" value="1"/>
</dbReference>
<dbReference type="OMA" id="WGEVYAW"/>
<proteinExistence type="inferred from homology"/>
<keyword evidence="3" id="KW-0274">FAD</keyword>
<evidence type="ECO:0000313" key="8">
    <source>
        <dbReference type="Proteomes" id="UP000016922"/>
    </source>
</evidence>
<sequence length="525" mass="56568">MASLSDSLLELLVISTTFVVEGSWAASDNDLKSNYRATIEEHRVTLDSLFDPTATITAQARAQLVCAASKLLFGSAVVDAEDSTYDNSQQKNWSSTCWLPAACFIRIINPHQLCIVLKILTHVQATFAVRSGGHNANVGYGSVGKEGVVLDLSALNEIIVFEEEGVVSVGPGATWEAVYTELEKHRLTVAGGRVSDVGVGGLILGGGMSHFTTRWGSVADNLINVELVTADSKIVIASAGENDDLFRALKGGGANFGIVTTFNIYTNPDYQVWYTFKVYNGNDAAKILDATVRVQEAMEEDDRIGFFLTDNGGMFIAGMVYLGWSDSQPAAFDAFNDIMPVAVAVPPTNGTMLSVAKAANVPGSAKHAVGGISICTDSSLYQQINDVYQDILKDQKVSADFSLAFTFQPVAARASKASIKMGGNPMHISPVSQAWLAFSVQWTEDSEDKFAIEQIQKLISSARDVSRAAGKLLDFEFMNDAGFSQSPLKSYGARSLAELNAVRLTWDPKEVFQKLQNSGFLLSKI</sequence>
<dbReference type="OrthoDB" id="2151789at2759"/>
<dbReference type="PROSITE" id="PS51387">
    <property type="entry name" value="FAD_PCMH"/>
    <property type="match status" value="1"/>
</dbReference>
<evidence type="ECO:0000256" key="4">
    <source>
        <dbReference type="ARBA" id="ARBA00023002"/>
    </source>
</evidence>
<protein>
    <submittedName>
        <fullName evidence="7">FAD-binding protein</fullName>
    </submittedName>
</protein>
<evidence type="ECO:0000313" key="7">
    <source>
        <dbReference type="EMBL" id="EPE32281.1"/>
    </source>
</evidence>
<feature type="signal peptide" evidence="5">
    <location>
        <begin position="1"/>
        <end position="25"/>
    </location>
</feature>
<dbReference type="GO" id="GO:0016491">
    <property type="term" value="F:oxidoreductase activity"/>
    <property type="evidence" value="ECO:0007669"/>
    <property type="project" value="UniProtKB-KW"/>
</dbReference>
<dbReference type="STRING" id="1116229.S3DJS9"/>
<keyword evidence="4" id="KW-0560">Oxidoreductase</keyword>
<dbReference type="Pfam" id="PF01565">
    <property type="entry name" value="FAD_binding_4"/>
    <property type="match status" value="1"/>
</dbReference>
<dbReference type="PANTHER" id="PTHR42973:SF54">
    <property type="entry name" value="FAD-BINDING PCMH-TYPE DOMAIN-CONTAINING PROTEIN"/>
    <property type="match status" value="1"/>
</dbReference>
<dbReference type="SUPFAM" id="SSF56176">
    <property type="entry name" value="FAD-binding/transporter-associated domain-like"/>
    <property type="match status" value="1"/>
</dbReference>
<dbReference type="Proteomes" id="UP000016922">
    <property type="component" value="Unassembled WGS sequence"/>
</dbReference>
<dbReference type="AlphaFoldDB" id="S3DJS9"/>
<evidence type="ECO:0000256" key="5">
    <source>
        <dbReference type="SAM" id="SignalP"/>
    </source>
</evidence>